<evidence type="ECO:0000313" key="1">
    <source>
        <dbReference type="EMBL" id="QQL44492.1"/>
    </source>
</evidence>
<dbReference type="AlphaFoldDB" id="A0A6B3L570"/>
<accession>A0A6B3L570</accession>
<reference evidence="1 2" key="1">
    <citation type="submission" date="2020-12" db="EMBL/GenBank/DDBJ databases">
        <title>Sulforoseuscoccus oceanibium gen. nov., sp. nov., a representative of the phylum Verrucomicrobia with special cytoplasmic membrane, and proposal of Sulforoseuscoccusaceae fam. nov.</title>
        <authorList>
            <person name="Xi F."/>
        </authorList>
    </citation>
    <scope>NUCLEOTIDE SEQUENCE [LARGE SCALE GENOMIC DNA]</scope>
    <source>
        <strain evidence="1 2">T37</strain>
    </source>
</reference>
<sequence>MVSPGYATTKDKVLRINLDDSMYGTFAEIGAGQETVNNFFYVGASAGTVAKSISAYDMTMSDAIYGKTKRYVSRERLVHMLDHEYELLTQRLEQKRGADTRFFSYANTVRARGYKDNGECHGWMGIRLQMSPGHASNDILLHVRLLDPTNRRQQEALGVLGVNLIYGALFFDGDLDRFVCSLMDNLTAQRVEVDMLKFVGPDFASVDNRICSLMLVEKGLTPTAMFSANGSVVQPAECFYRKPIVVLRGGFQPPSRVHMDMLKQSRMRMNAQLGNGSGEEVVEVMEITMNNLLREREGGVDYNDFVARADMLQALGKNVLVSKFAQFHRLSAFFSRYTDKPIGVLVGLPLFERLFEAHWYEELEGGILEGFGRLFKNQVRLHVYPTAREPGGDIRRLESASVPVAMQSLLDYMRTNEMVEALDSEVEELLHFKPRDIRKMILAGDDRWQELVAPNLPGNLYQKFQ</sequence>
<name>A0A6B3L570_9BACT</name>
<evidence type="ECO:0000313" key="2">
    <source>
        <dbReference type="Proteomes" id="UP000475117"/>
    </source>
</evidence>
<gene>
    <name evidence="1" type="ORF">G3M56_011460</name>
</gene>
<keyword evidence="1" id="KW-0675">Receptor</keyword>
<organism evidence="1 2">
    <name type="scientific">Sulfuriroseicoccus oceanibius</name>
    <dbReference type="NCBI Taxonomy" id="2707525"/>
    <lineage>
        <taxon>Bacteria</taxon>
        <taxon>Pseudomonadati</taxon>
        <taxon>Verrucomicrobiota</taxon>
        <taxon>Verrucomicrobiia</taxon>
        <taxon>Verrucomicrobiales</taxon>
        <taxon>Verrucomicrobiaceae</taxon>
        <taxon>Sulfuriroseicoccus</taxon>
    </lineage>
</organism>
<protein>
    <submittedName>
        <fullName evidence="1">TonB-dependent receptor</fullName>
    </submittedName>
</protein>
<dbReference type="EMBL" id="CP066776">
    <property type="protein sequence ID" value="QQL44492.1"/>
    <property type="molecule type" value="Genomic_DNA"/>
</dbReference>
<dbReference type="Proteomes" id="UP000475117">
    <property type="component" value="Chromosome"/>
</dbReference>
<dbReference type="RefSeq" id="WP_164363639.1">
    <property type="nucleotide sequence ID" value="NZ_CP066776.1"/>
</dbReference>
<proteinExistence type="predicted"/>
<dbReference type="KEGG" id="soa:G3M56_011460"/>
<keyword evidence="2" id="KW-1185">Reference proteome</keyword>